<evidence type="ECO:0000313" key="1">
    <source>
        <dbReference type="EMBL" id="QDT52689.1"/>
    </source>
</evidence>
<name>A0A517S993_9PLAN</name>
<evidence type="ECO:0000313" key="2">
    <source>
        <dbReference type="Proteomes" id="UP000315700"/>
    </source>
</evidence>
<dbReference type="Proteomes" id="UP000315700">
    <property type="component" value="Chromosome"/>
</dbReference>
<gene>
    <name evidence="1" type="ORF">Pan44_07010</name>
</gene>
<sequence length="108" mass="11522">MTSGFPAASMERNTALVVGLSVPGRGTTALSPAAHLEASTNRILNLPGQPAASKEEVSAQSLACLRGPDDRHARHETPAGIDLNSLRLLRRFARELRNRLVAACSRHS</sequence>
<protein>
    <submittedName>
        <fullName evidence="1">Uncharacterized protein</fullName>
    </submittedName>
</protein>
<dbReference type="EMBL" id="CP036271">
    <property type="protein sequence ID" value="QDT52689.1"/>
    <property type="molecule type" value="Genomic_DNA"/>
</dbReference>
<dbReference type="InParanoid" id="A0A517S993"/>
<accession>A0A517S993</accession>
<organism evidence="1 2">
    <name type="scientific">Caulifigura coniformis</name>
    <dbReference type="NCBI Taxonomy" id="2527983"/>
    <lineage>
        <taxon>Bacteria</taxon>
        <taxon>Pseudomonadati</taxon>
        <taxon>Planctomycetota</taxon>
        <taxon>Planctomycetia</taxon>
        <taxon>Planctomycetales</taxon>
        <taxon>Planctomycetaceae</taxon>
        <taxon>Caulifigura</taxon>
    </lineage>
</organism>
<reference evidence="1 2" key="1">
    <citation type="submission" date="2019-02" db="EMBL/GenBank/DDBJ databases">
        <title>Deep-cultivation of Planctomycetes and their phenomic and genomic characterization uncovers novel biology.</title>
        <authorList>
            <person name="Wiegand S."/>
            <person name="Jogler M."/>
            <person name="Boedeker C."/>
            <person name="Pinto D."/>
            <person name="Vollmers J."/>
            <person name="Rivas-Marin E."/>
            <person name="Kohn T."/>
            <person name="Peeters S.H."/>
            <person name="Heuer A."/>
            <person name="Rast P."/>
            <person name="Oberbeckmann S."/>
            <person name="Bunk B."/>
            <person name="Jeske O."/>
            <person name="Meyerdierks A."/>
            <person name="Storesund J.E."/>
            <person name="Kallscheuer N."/>
            <person name="Luecker S."/>
            <person name="Lage O.M."/>
            <person name="Pohl T."/>
            <person name="Merkel B.J."/>
            <person name="Hornburger P."/>
            <person name="Mueller R.-W."/>
            <person name="Bruemmer F."/>
            <person name="Labrenz M."/>
            <person name="Spormann A.M."/>
            <person name="Op den Camp H."/>
            <person name="Overmann J."/>
            <person name="Amann R."/>
            <person name="Jetten M.S.M."/>
            <person name="Mascher T."/>
            <person name="Medema M.H."/>
            <person name="Devos D.P."/>
            <person name="Kaster A.-K."/>
            <person name="Ovreas L."/>
            <person name="Rohde M."/>
            <person name="Galperin M.Y."/>
            <person name="Jogler C."/>
        </authorList>
    </citation>
    <scope>NUCLEOTIDE SEQUENCE [LARGE SCALE GENOMIC DNA]</scope>
    <source>
        <strain evidence="1 2">Pan44</strain>
    </source>
</reference>
<dbReference type="KEGG" id="ccos:Pan44_07010"/>
<proteinExistence type="predicted"/>
<keyword evidence="2" id="KW-1185">Reference proteome</keyword>
<dbReference type="AlphaFoldDB" id="A0A517S993"/>